<dbReference type="EMBL" id="AJSR01001393">
    <property type="protein sequence ID" value="EKM30999.1"/>
    <property type="molecule type" value="Genomic_DNA"/>
</dbReference>
<gene>
    <name evidence="1" type="ORF">VCHENC02_3312</name>
</gene>
<protein>
    <submittedName>
        <fullName evidence="1">Uncharacterized protein</fullName>
    </submittedName>
</protein>
<dbReference type="Proteomes" id="UP000008367">
    <property type="component" value="Unassembled WGS sequence"/>
</dbReference>
<organism evidence="1 2">
    <name type="scientific">Vibrio harveyi</name>
    <name type="common">Beneckea harveyi</name>
    <dbReference type="NCBI Taxonomy" id="669"/>
    <lineage>
        <taxon>Bacteria</taxon>
        <taxon>Pseudomonadati</taxon>
        <taxon>Pseudomonadota</taxon>
        <taxon>Gammaproteobacteria</taxon>
        <taxon>Vibrionales</taxon>
        <taxon>Vibrionaceae</taxon>
        <taxon>Vibrio</taxon>
    </lineage>
</organism>
<comment type="caution">
    <text evidence="1">The sequence shown here is derived from an EMBL/GenBank/DDBJ whole genome shotgun (WGS) entry which is preliminary data.</text>
</comment>
<sequence length="39" mass="4294">MTLSTAKIENSFMLSDSGRSRIQTSAVTLAVKQIDSRCF</sequence>
<reference evidence="1 2" key="1">
    <citation type="submission" date="2012-10" db="EMBL/GenBank/DDBJ databases">
        <title>Genome sequence of Vibrio Cholerae HENC-02.</title>
        <authorList>
            <person name="Eppinger M."/>
            <person name="Hasan N.A."/>
            <person name="Sengamalay N."/>
            <person name="Hine E."/>
            <person name="Su Q."/>
            <person name="Daugherty S.C."/>
            <person name="Young S."/>
            <person name="Sadzewicz L."/>
            <person name="Tallon L."/>
            <person name="Cebula T.A."/>
            <person name="Ravel J."/>
            <person name="Colwell R.R."/>
        </authorList>
    </citation>
    <scope>NUCLEOTIDE SEQUENCE [LARGE SCALE GENOMIC DNA]</scope>
    <source>
        <strain evidence="1 2">HENC-02</strain>
    </source>
</reference>
<evidence type="ECO:0000313" key="2">
    <source>
        <dbReference type="Proteomes" id="UP000008367"/>
    </source>
</evidence>
<accession>A0A454CX79</accession>
<proteinExistence type="predicted"/>
<dbReference type="AlphaFoldDB" id="A0A454CX79"/>
<evidence type="ECO:0000313" key="1">
    <source>
        <dbReference type="EMBL" id="EKM30999.1"/>
    </source>
</evidence>
<name>A0A454CX79_VIBHA</name>